<comment type="caution">
    <text evidence="2">The sequence shown here is derived from an EMBL/GenBank/DDBJ whole genome shotgun (WGS) entry which is preliminary data.</text>
</comment>
<organism evidence="2 3">
    <name type="scientific">Rheinheimera nanhaiensis E407-8</name>
    <dbReference type="NCBI Taxonomy" id="562729"/>
    <lineage>
        <taxon>Bacteria</taxon>
        <taxon>Pseudomonadati</taxon>
        <taxon>Pseudomonadota</taxon>
        <taxon>Gammaproteobacteria</taxon>
        <taxon>Chromatiales</taxon>
        <taxon>Chromatiaceae</taxon>
        <taxon>Rheinheimera</taxon>
    </lineage>
</organism>
<gene>
    <name evidence="2" type="ORF">RNAN_3300</name>
</gene>
<sequence length="55" mass="6193">MRSLGFLAEFNLNRARADQSGNVTILYSPCCVTTGCCYFYYLGQRQIARSHNNAP</sequence>
<keyword evidence="1" id="KW-0812">Transmembrane</keyword>
<keyword evidence="3" id="KW-1185">Reference proteome</keyword>
<feature type="transmembrane region" description="Helical" evidence="1">
    <location>
        <begin position="20"/>
        <end position="41"/>
    </location>
</feature>
<keyword evidence="1" id="KW-0472">Membrane</keyword>
<protein>
    <submittedName>
        <fullName evidence="2">Uncharacterized protein</fullName>
    </submittedName>
</protein>
<dbReference type="STRING" id="562729.RNAN_3300"/>
<keyword evidence="1" id="KW-1133">Transmembrane helix</keyword>
<evidence type="ECO:0000256" key="1">
    <source>
        <dbReference type="SAM" id="Phobius"/>
    </source>
</evidence>
<reference evidence="2 3" key="1">
    <citation type="journal article" date="2012" name="J. Bacteriol.">
        <title>Genome Sequence of the Protease-Producing Bacterium Rheinheimera nanhaiensis E407-8T, Isolated from Deep-Sea Sediment of the South China Sea.</title>
        <authorList>
            <person name="Zhang X.-Y."/>
            <person name="Zhang Y.-J."/>
            <person name="Qin Q.-L."/>
            <person name="Xie B.-B."/>
            <person name="Chen X.-L."/>
            <person name="Zhou B.-C."/>
            <person name="Zhang Y.-Z."/>
        </authorList>
    </citation>
    <scope>NUCLEOTIDE SEQUENCE [LARGE SCALE GENOMIC DNA]</scope>
    <source>
        <strain evidence="2 3">E407-8</strain>
    </source>
</reference>
<evidence type="ECO:0000313" key="3">
    <source>
        <dbReference type="Proteomes" id="UP000004374"/>
    </source>
</evidence>
<dbReference type="EMBL" id="BAFK01000024">
    <property type="protein sequence ID" value="GAB60278.1"/>
    <property type="molecule type" value="Genomic_DNA"/>
</dbReference>
<dbReference type="AlphaFoldDB" id="I1E1V0"/>
<accession>I1E1V0</accession>
<name>I1E1V0_9GAMM</name>
<dbReference type="Proteomes" id="UP000004374">
    <property type="component" value="Unassembled WGS sequence"/>
</dbReference>
<proteinExistence type="predicted"/>
<evidence type="ECO:0000313" key="2">
    <source>
        <dbReference type="EMBL" id="GAB60278.1"/>
    </source>
</evidence>